<dbReference type="InParanoid" id="A0A3Q7EVI1"/>
<organism evidence="2">
    <name type="scientific">Solanum lycopersicum</name>
    <name type="common">Tomato</name>
    <name type="synonym">Lycopersicon esculentum</name>
    <dbReference type="NCBI Taxonomy" id="4081"/>
    <lineage>
        <taxon>Eukaryota</taxon>
        <taxon>Viridiplantae</taxon>
        <taxon>Streptophyta</taxon>
        <taxon>Embryophyta</taxon>
        <taxon>Tracheophyta</taxon>
        <taxon>Spermatophyta</taxon>
        <taxon>Magnoliopsida</taxon>
        <taxon>eudicotyledons</taxon>
        <taxon>Gunneridae</taxon>
        <taxon>Pentapetalae</taxon>
        <taxon>asterids</taxon>
        <taxon>lamiids</taxon>
        <taxon>Solanales</taxon>
        <taxon>Solanaceae</taxon>
        <taxon>Solanoideae</taxon>
        <taxon>Solaneae</taxon>
        <taxon>Solanum</taxon>
        <taxon>Solanum subgen. Lycopersicon</taxon>
    </lineage>
</organism>
<protein>
    <recommendedName>
        <fullName evidence="1">Ycf2 N-terminal domain-containing protein</fullName>
    </recommendedName>
</protein>
<dbReference type="Pfam" id="PF05695">
    <property type="entry name" value="Ycf2"/>
    <property type="match status" value="1"/>
</dbReference>
<feature type="domain" description="Ycf2 N-terminal" evidence="1">
    <location>
        <begin position="1"/>
        <end position="100"/>
    </location>
</feature>
<dbReference type="Gramene" id="Solyc02g014820.1.1">
    <property type="protein sequence ID" value="Solyc02g014820.1.1.1"/>
    <property type="gene ID" value="Solyc02g014820.1"/>
</dbReference>
<dbReference type="AlphaFoldDB" id="A0A3Q7EVI1"/>
<evidence type="ECO:0000313" key="2">
    <source>
        <dbReference type="EnsemblPlants" id="Solyc02g014820.1.1.1"/>
    </source>
</evidence>
<name>A0A3Q7EVI1_SOLLC</name>
<reference evidence="2" key="1">
    <citation type="journal article" date="2012" name="Nature">
        <title>The tomato genome sequence provides insights into fleshy fruit evolution.</title>
        <authorList>
            <consortium name="Tomato Genome Consortium"/>
        </authorList>
    </citation>
    <scope>NUCLEOTIDE SEQUENCE [LARGE SCALE GENOMIC DNA]</scope>
    <source>
        <strain evidence="2">cv. Heinz 1706</strain>
    </source>
</reference>
<dbReference type="EnsemblPlants" id="Solyc02g014820.1.1">
    <property type="protein sequence ID" value="Solyc02g014820.1.1.1"/>
    <property type="gene ID" value="Solyc02g014820.1"/>
</dbReference>
<dbReference type="PaxDb" id="4081-Solyc02g014820.1.1"/>
<proteinExistence type="predicted"/>
<keyword evidence="3" id="KW-1185">Reference proteome</keyword>
<evidence type="ECO:0000313" key="3">
    <source>
        <dbReference type="Proteomes" id="UP000004994"/>
    </source>
</evidence>
<reference evidence="2" key="2">
    <citation type="submission" date="2019-01" db="UniProtKB">
        <authorList>
            <consortium name="EnsemblPlants"/>
        </authorList>
    </citation>
    <scope>IDENTIFICATION</scope>
    <source>
        <strain evidence="2">cv. Heinz 1706</strain>
    </source>
</reference>
<dbReference type="InterPro" id="IPR056777">
    <property type="entry name" value="Ycf2_N"/>
</dbReference>
<sequence>MSSFHEKIPIEVEGFFKQQGTGSTIQSNDIKHVSHLFSRNKWATSLPNRAQFHMWQFRQDLFVSWGKNPPKSDFLRNVSRENWILLDNVLLLNKDRFFSK</sequence>
<evidence type="ECO:0000259" key="1">
    <source>
        <dbReference type="Pfam" id="PF05695"/>
    </source>
</evidence>
<dbReference type="Proteomes" id="UP000004994">
    <property type="component" value="Chromosome 2"/>
</dbReference>
<dbReference type="OMA" id="ARENWIW"/>
<accession>A0A3Q7EVI1</accession>